<sequence length="388" mass="44946">MEKILLISPVIPDANGGGREKRAHQWVHKLSKQYEVSILIIKEKELEIEEKELLLNGANNINFVKIPSRSKFMLVNQDIKKLLALKFGCFPLFRETKNQLEEIYREQQFDLILCFRLYLKEYALFLKKIMNTKTIHLDIDDIESTTRLKIAKLFFKKSQYKKAIIHFISSLFFKVEEIRLETYTKHVYICSNEDQRVLSKQFPSLIVEKLPNRLYGVPNILETPKNPFQLLFVGTLSYFPNEEAVLWFIDKVLPRLRKLDSRWVLHVVGYGASERLKKALLKQKGVIFYGYISSLETVYNEAAIVISPLHAGGGTKLKVIEAMWYGRPIVATNESVHGLGLTPYVHFLPAETADEFILACHQLTQEPILVKKLVNASLSMMNEEYTYV</sequence>
<keyword evidence="2" id="KW-1185">Reference proteome</keyword>
<evidence type="ECO:0000313" key="1">
    <source>
        <dbReference type="EMBL" id="EKN64168.1"/>
    </source>
</evidence>
<comment type="caution">
    <text evidence="1">The sequence shown here is derived from an EMBL/GenBank/DDBJ whole genome shotgun (WGS) entry which is preliminary data.</text>
</comment>
<dbReference type="AlphaFoldDB" id="K6D7V7"/>
<dbReference type="GeneID" id="89470423"/>
<organism evidence="1 2">
    <name type="scientific">Schinkia azotoformans LMG 9581</name>
    <dbReference type="NCBI Taxonomy" id="1131731"/>
    <lineage>
        <taxon>Bacteria</taxon>
        <taxon>Bacillati</taxon>
        <taxon>Bacillota</taxon>
        <taxon>Bacilli</taxon>
        <taxon>Bacillales</taxon>
        <taxon>Bacillaceae</taxon>
        <taxon>Calidifontibacillus/Schinkia group</taxon>
        <taxon>Schinkia</taxon>
    </lineage>
</organism>
<reference evidence="1 2" key="1">
    <citation type="journal article" date="2012" name="Front. Microbiol.">
        <title>Redundancy and modularity in membrane-associated dissimilatory nitrate reduction in Bacillus.</title>
        <authorList>
            <person name="Heylen K."/>
            <person name="Keltjens J."/>
        </authorList>
    </citation>
    <scope>NUCLEOTIDE SEQUENCE [LARGE SCALE GENOMIC DNA]</scope>
    <source>
        <strain evidence="1 2">LMG 9581</strain>
    </source>
</reference>
<dbReference type="PATRIC" id="fig|1131731.3.peg.3002"/>
<dbReference type="Proteomes" id="UP000006315">
    <property type="component" value="Unassembled WGS sequence"/>
</dbReference>
<accession>K6D7V7</accession>
<dbReference type="PANTHER" id="PTHR12526:SF630">
    <property type="entry name" value="GLYCOSYLTRANSFERASE"/>
    <property type="match status" value="1"/>
</dbReference>
<name>K6D7V7_SCHAZ</name>
<dbReference type="SUPFAM" id="SSF53756">
    <property type="entry name" value="UDP-Glycosyltransferase/glycogen phosphorylase"/>
    <property type="match status" value="1"/>
</dbReference>
<keyword evidence="1" id="KW-0808">Transferase</keyword>
<dbReference type="RefSeq" id="WP_003332342.1">
    <property type="nucleotide sequence ID" value="NZ_AJLR01000122.1"/>
</dbReference>
<evidence type="ECO:0000313" key="2">
    <source>
        <dbReference type="Proteomes" id="UP000006315"/>
    </source>
</evidence>
<dbReference type="GO" id="GO:0016740">
    <property type="term" value="F:transferase activity"/>
    <property type="evidence" value="ECO:0007669"/>
    <property type="project" value="UniProtKB-KW"/>
</dbReference>
<dbReference type="Pfam" id="PF13692">
    <property type="entry name" value="Glyco_trans_1_4"/>
    <property type="match status" value="1"/>
</dbReference>
<dbReference type="STRING" id="1131731.BAZO_14659"/>
<dbReference type="Gene3D" id="3.40.50.2000">
    <property type="entry name" value="Glycogen Phosphorylase B"/>
    <property type="match status" value="1"/>
</dbReference>
<dbReference type="PANTHER" id="PTHR12526">
    <property type="entry name" value="GLYCOSYLTRANSFERASE"/>
    <property type="match status" value="1"/>
</dbReference>
<dbReference type="CDD" id="cd03801">
    <property type="entry name" value="GT4_PimA-like"/>
    <property type="match status" value="1"/>
</dbReference>
<proteinExistence type="predicted"/>
<protein>
    <submittedName>
        <fullName evidence="1">Group 1 glycosyl transferase</fullName>
    </submittedName>
</protein>
<gene>
    <name evidence="1" type="ORF">BAZO_14659</name>
</gene>
<dbReference type="EMBL" id="AJLR01000122">
    <property type="protein sequence ID" value="EKN64168.1"/>
    <property type="molecule type" value="Genomic_DNA"/>
</dbReference>